<dbReference type="PANTHER" id="PTHR11223:SF3">
    <property type="entry name" value="EXPORTIN-5"/>
    <property type="match status" value="1"/>
</dbReference>
<dbReference type="GO" id="GO:0005634">
    <property type="term" value="C:nucleus"/>
    <property type="evidence" value="ECO:0007669"/>
    <property type="project" value="TreeGrafter"/>
</dbReference>
<dbReference type="GO" id="GO:0042565">
    <property type="term" value="C:RNA nuclear export complex"/>
    <property type="evidence" value="ECO:0007669"/>
    <property type="project" value="TreeGrafter"/>
</dbReference>
<name>A0AA39GBL2_SARSR</name>
<evidence type="ECO:0000256" key="1">
    <source>
        <dbReference type="ARBA" id="ARBA00009466"/>
    </source>
</evidence>
<proteinExistence type="inferred from homology"/>
<dbReference type="InterPro" id="IPR001494">
    <property type="entry name" value="Importin-beta_N"/>
</dbReference>
<protein>
    <recommendedName>
        <fullName evidence="3">Importin N-terminal domain-containing protein</fullName>
    </recommendedName>
</protein>
<dbReference type="GO" id="GO:0031267">
    <property type="term" value="F:small GTPase binding"/>
    <property type="evidence" value="ECO:0007669"/>
    <property type="project" value="InterPro"/>
</dbReference>
<gene>
    <name evidence="4" type="ORF">NLU13_8395</name>
</gene>
<dbReference type="Gene3D" id="1.25.10.10">
    <property type="entry name" value="Leucine-rich Repeat Variant"/>
    <property type="match status" value="1"/>
</dbReference>
<dbReference type="InterPro" id="IPR016024">
    <property type="entry name" value="ARM-type_fold"/>
</dbReference>
<feature type="domain" description="Importin N-terminal" evidence="3">
    <location>
        <begin position="39"/>
        <end position="125"/>
    </location>
</feature>
<evidence type="ECO:0000259" key="3">
    <source>
        <dbReference type="PROSITE" id="PS50166"/>
    </source>
</evidence>
<accession>A0AA39GBL2</accession>
<feature type="compositionally biased region" description="Low complexity" evidence="2">
    <location>
        <begin position="1229"/>
        <end position="1238"/>
    </location>
</feature>
<dbReference type="InterPro" id="IPR045478">
    <property type="entry name" value="Exportin-5_C"/>
</dbReference>
<dbReference type="Pfam" id="PF19273">
    <property type="entry name" value="Exportin-5"/>
    <property type="match status" value="1"/>
</dbReference>
<dbReference type="GO" id="GO:0003723">
    <property type="term" value="F:RNA binding"/>
    <property type="evidence" value="ECO:0007669"/>
    <property type="project" value="TreeGrafter"/>
</dbReference>
<organism evidence="4 5">
    <name type="scientific">Sarocladium strictum</name>
    <name type="common">Black bundle disease fungus</name>
    <name type="synonym">Acremonium strictum</name>
    <dbReference type="NCBI Taxonomy" id="5046"/>
    <lineage>
        <taxon>Eukaryota</taxon>
        <taxon>Fungi</taxon>
        <taxon>Dikarya</taxon>
        <taxon>Ascomycota</taxon>
        <taxon>Pezizomycotina</taxon>
        <taxon>Sordariomycetes</taxon>
        <taxon>Hypocreomycetidae</taxon>
        <taxon>Hypocreales</taxon>
        <taxon>Sarocladiaceae</taxon>
        <taxon>Sarocladium</taxon>
    </lineage>
</organism>
<feature type="compositionally biased region" description="Low complexity" evidence="2">
    <location>
        <begin position="1255"/>
        <end position="1268"/>
    </location>
</feature>
<comment type="caution">
    <text evidence="4">The sequence shown here is derived from an EMBL/GenBank/DDBJ whole genome shotgun (WGS) entry which is preliminary data.</text>
</comment>
<evidence type="ECO:0000313" key="4">
    <source>
        <dbReference type="EMBL" id="KAK0384307.1"/>
    </source>
</evidence>
<dbReference type="GO" id="GO:0005049">
    <property type="term" value="F:nuclear export signal receptor activity"/>
    <property type="evidence" value="ECO:0007669"/>
    <property type="project" value="InterPro"/>
</dbReference>
<dbReference type="PANTHER" id="PTHR11223">
    <property type="entry name" value="EXPORTIN 1/5"/>
    <property type="match status" value="1"/>
</dbReference>
<dbReference type="InterPro" id="IPR045065">
    <property type="entry name" value="XPO1/5"/>
</dbReference>
<dbReference type="Pfam" id="PF03810">
    <property type="entry name" value="IBN_N"/>
    <property type="match status" value="1"/>
</dbReference>
<dbReference type="GO" id="GO:0006611">
    <property type="term" value="P:protein export from nucleus"/>
    <property type="evidence" value="ECO:0007669"/>
    <property type="project" value="InterPro"/>
</dbReference>
<keyword evidence="5" id="KW-1185">Reference proteome</keyword>
<feature type="compositionally biased region" description="Polar residues" evidence="2">
    <location>
        <begin position="1239"/>
        <end position="1250"/>
    </location>
</feature>
<comment type="similarity">
    <text evidence="1">Belongs to the exportin family.</text>
</comment>
<dbReference type="Proteomes" id="UP001175261">
    <property type="component" value="Unassembled WGS sequence"/>
</dbReference>
<dbReference type="GO" id="GO:0006405">
    <property type="term" value="P:RNA export from nucleus"/>
    <property type="evidence" value="ECO:0007669"/>
    <property type="project" value="TreeGrafter"/>
</dbReference>
<dbReference type="EMBL" id="JAPDFR010000008">
    <property type="protein sequence ID" value="KAK0384307.1"/>
    <property type="molecule type" value="Genomic_DNA"/>
</dbReference>
<dbReference type="SUPFAM" id="SSF48371">
    <property type="entry name" value="ARM repeat"/>
    <property type="match status" value="1"/>
</dbReference>
<reference evidence="4" key="1">
    <citation type="submission" date="2022-10" db="EMBL/GenBank/DDBJ databases">
        <title>Determination and structural analysis of whole genome sequence of Sarocladium strictum F4-1.</title>
        <authorList>
            <person name="Hu L."/>
            <person name="Jiang Y."/>
        </authorList>
    </citation>
    <scope>NUCLEOTIDE SEQUENCE</scope>
    <source>
        <strain evidence="4">F4-1</strain>
    </source>
</reference>
<sequence>MALNGLQSSNGAPEALAKIEQALRLVHDPASSNDNRRDAQAYLESVKENPEAPLHGYRLASDKSQGPVVRHFALSILEHVIRYQWASYSEEQAAALRNWVIELNQAISSSDPPFLRNKTAQLWVEVAKRSWGSEWMNMDTMLVQMWEVQDSSAHKEAVLFILETLSDEVFTGDDAVVAFREGILSKACVEIFTPLSVLLECFPNRQAGPDVRQGTEGWLSRLSAFLEYCLTSDAKDNEEVKSCAVKGLSAFLSLMPWAIPKAIASAKCVDVMCLGLKSSNIEAQKLSLEALYALFGRTNFNDEEFLALVAPMYSLQSVELLRNIYDWASVDPEDIDDDKYQVLKKLAELLSPLGDYFQRKNSKLPADAASNQFLQLLVHVAQSQSLMVSIPVLVAWNVILGRGALGEGAFRENGMITTVIGPLLELCCSRLVRYENLPEDSNDPTFLFLMEDTDTLPERHAFLGNYRRYSSMIIENIVQLQLNEAISHVLSGTEEVLLHLYDGQPPLNKQSYSKHSMPVLRVDARFTVIESCLKGYMKWRKLHKDEPETKPRCAELEANLEAWCQKLLAMNFEDPMIRKRTLQLLVFFSTTALKHNTGFMLKVLEHILLTWPTVEPEFRAYNDAIKDLQSESMVELQRLASEMPDHLLNVYEQIEGRVNEMISSGTLDEKRSIAYRSFLFIIIHRASQVDTQTKIQKLREFIDPVKAQWQQDTIRTSLKSYDSFCQLLGLDKAQAYLASKRAHEISDWGSTMLDEEGLALQAELDERLKTLPLRPTKSFLAFSVERLDKSSSAFQASYALWQEGFASILADLLEFLGFAHAAHNPDNWSGLPADMRGMVHRVLSDRFWQAGISDGSKDDFYARVMDKKNTMEGLASSIRGSVRFVRETAYAIIYCMSRMDSQFYGCEGLSGPLSRALFANSTWLSTHQQSNLLNLVRYLVDDCPVDYREQFLPDLLAACFQQMDTKINGEWEKLAQQQSISADGDDALKEEMKAESILRQVTYTAVVMVADFLDPNKPLPRSRRAETEEAQANGATEYPSLRKFCLSRREVAEPLLLFCLHGTRMRDHRCCSMVLRLFVSLIPEFRSDEPRNPNTANGASGENPTTVAIRDFIALDVLQACITSFHEPYFVELQKDLATLIASILVYYSPVTSKPREVILSLPNISPAALERLTPYMQKPNAHVRQQRAIVLDLLKDLKGVSVSEMGKVQKSGLGDSSSGRRGGGRVAGGSNSNGRSRMAQQFMQSQTEGEGNMAARGAAAAAAVAAGGDRKTTPDGLEGVSSLFELQG</sequence>
<dbReference type="PROSITE" id="PS50166">
    <property type="entry name" value="IMPORTIN_B_NT"/>
    <property type="match status" value="1"/>
</dbReference>
<dbReference type="InterPro" id="IPR011989">
    <property type="entry name" value="ARM-like"/>
</dbReference>
<evidence type="ECO:0000313" key="5">
    <source>
        <dbReference type="Proteomes" id="UP001175261"/>
    </source>
</evidence>
<dbReference type="GO" id="GO:0005737">
    <property type="term" value="C:cytoplasm"/>
    <property type="evidence" value="ECO:0007669"/>
    <property type="project" value="TreeGrafter"/>
</dbReference>
<evidence type="ECO:0000256" key="2">
    <source>
        <dbReference type="SAM" id="MobiDB-lite"/>
    </source>
</evidence>
<feature type="region of interest" description="Disordered" evidence="2">
    <location>
        <begin position="1209"/>
        <end position="1289"/>
    </location>
</feature>